<dbReference type="STRING" id="1817841.A3B10_02530"/>
<evidence type="ECO:0000313" key="3">
    <source>
        <dbReference type="Proteomes" id="UP000177281"/>
    </source>
</evidence>
<protein>
    <submittedName>
        <fullName evidence="2">Uncharacterized protein</fullName>
    </submittedName>
</protein>
<accession>A0A1F5PX67</accession>
<name>A0A1F5PX67_9BACT</name>
<dbReference type="Proteomes" id="UP000177281">
    <property type="component" value="Unassembled WGS sequence"/>
</dbReference>
<reference evidence="2 3" key="1">
    <citation type="journal article" date="2016" name="Nat. Commun.">
        <title>Thousands of microbial genomes shed light on interconnected biogeochemical processes in an aquifer system.</title>
        <authorList>
            <person name="Anantharaman K."/>
            <person name="Brown C.T."/>
            <person name="Hug L.A."/>
            <person name="Sharon I."/>
            <person name="Castelle C.J."/>
            <person name="Probst A.J."/>
            <person name="Thomas B.C."/>
            <person name="Singh A."/>
            <person name="Wilkins M.J."/>
            <person name="Karaoz U."/>
            <person name="Brodie E.L."/>
            <person name="Williams K.H."/>
            <person name="Hubbard S.S."/>
            <person name="Banfield J.F."/>
        </authorList>
    </citation>
    <scope>NUCLEOTIDE SEQUENCE [LARGE SCALE GENOMIC DNA]</scope>
</reference>
<feature type="region of interest" description="Disordered" evidence="1">
    <location>
        <begin position="1"/>
        <end position="42"/>
    </location>
</feature>
<evidence type="ECO:0000256" key="1">
    <source>
        <dbReference type="SAM" id="MobiDB-lite"/>
    </source>
</evidence>
<sequence>MGLFKDLFGSGTLQKPAGPTGLEANNFDQPNKPIDQPKKIDLRGGVYDDPSRFDPTFRHNVEQDLRGTLKSFATRDAVARLFRESRGGRGITKPEAKSGLNKLRDEGKLTNDQVRAVRRKYGIF</sequence>
<dbReference type="AlphaFoldDB" id="A0A1F5PX67"/>
<gene>
    <name evidence="2" type="ORF">A3B10_02530</name>
</gene>
<dbReference type="EMBL" id="MFFB01000016">
    <property type="protein sequence ID" value="OGE94506.1"/>
    <property type="molecule type" value="Genomic_DNA"/>
</dbReference>
<evidence type="ECO:0000313" key="2">
    <source>
        <dbReference type="EMBL" id="OGE94506.1"/>
    </source>
</evidence>
<comment type="caution">
    <text evidence="2">The sequence shown here is derived from an EMBL/GenBank/DDBJ whole genome shotgun (WGS) entry which is preliminary data.</text>
</comment>
<organism evidence="2 3">
    <name type="scientific">Candidatus Doudnabacteria bacterium RIFCSPLOWO2_01_FULL_44_21</name>
    <dbReference type="NCBI Taxonomy" id="1817841"/>
    <lineage>
        <taxon>Bacteria</taxon>
        <taxon>Candidatus Doudnaibacteriota</taxon>
    </lineage>
</organism>
<proteinExistence type="predicted"/>